<sequence>MGSDFGDRGPPVLMEKLSPAFLEEVKGTESGMEVDNGKPSDPSWKMRTSTDISTVEGAAQVQREAQVCTKAIDSELLVRSMVTKADMNVENEPGDINDEISLDDHPRDQVFARISRDMKDIGEGRRFDLEESERCQDSMSVEKAPYPSISYGKVENKPEGYKGVQSGSPLHDSSGKKEPSYDQKMELPIIIEHPTKVSTMVISVRGYEIKLCVCRGNGSERTLFVFKVKYREGDHFEHQLLTVVEAAFMNNYYELGKMKLYNEESGLRFTPDGLQLILLDCFKLRDSRYALYSYLLVDV</sequence>
<proteinExistence type="predicted"/>
<dbReference type="EMBL" id="LVLJ01001802">
    <property type="protein sequence ID" value="OAE27956.1"/>
    <property type="molecule type" value="Genomic_DNA"/>
</dbReference>
<evidence type="ECO:0000256" key="1">
    <source>
        <dbReference type="SAM" id="MobiDB-lite"/>
    </source>
</evidence>
<reference evidence="2" key="1">
    <citation type="submission" date="2016-03" db="EMBL/GenBank/DDBJ databases">
        <title>Mechanisms controlling the formation of the plant cell surface in tip-growing cells are functionally conserved among land plants.</title>
        <authorList>
            <person name="Honkanen S."/>
            <person name="Jones V.A."/>
            <person name="Morieri G."/>
            <person name="Champion C."/>
            <person name="Hetherington A.J."/>
            <person name="Kelly S."/>
            <person name="Saint-Marcoux D."/>
            <person name="Proust H."/>
            <person name="Prescott H."/>
            <person name="Dolan L."/>
        </authorList>
    </citation>
    <scope>NUCLEOTIDE SEQUENCE [LARGE SCALE GENOMIC DNA]</scope>
    <source>
        <tissue evidence="2">Whole gametophyte</tissue>
    </source>
</reference>
<dbReference type="AlphaFoldDB" id="A0A176W756"/>
<comment type="caution">
    <text evidence="2">The sequence shown here is derived from an EMBL/GenBank/DDBJ whole genome shotgun (WGS) entry which is preliminary data.</text>
</comment>
<name>A0A176W756_MARPO</name>
<gene>
    <name evidence="2" type="ORF">AXG93_319s1010</name>
</gene>
<feature type="region of interest" description="Disordered" evidence="1">
    <location>
        <begin position="152"/>
        <end position="181"/>
    </location>
</feature>
<dbReference type="Proteomes" id="UP000077202">
    <property type="component" value="Unassembled WGS sequence"/>
</dbReference>
<keyword evidence="3" id="KW-1185">Reference proteome</keyword>
<organism evidence="2 3">
    <name type="scientific">Marchantia polymorpha subsp. ruderalis</name>
    <dbReference type="NCBI Taxonomy" id="1480154"/>
    <lineage>
        <taxon>Eukaryota</taxon>
        <taxon>Viridiplantae</taxon>
        <taxon>Streptophyta</taxon>
        <taxon>Embryophyta</taxon>
        <taxon>Marchantiophyta</taxon>
        <taxon>Marchantiopsida</taxon>
        <taxon>Marchantiidae</taxon>
        <taxon>Marchantiales</taxon>
        <taxon>Marchantiaceae</taxon>
        <taxon>Marchantia</taxon>
    </lineage>
</organism>
<evidence type="ECO:0000313" key="3">
    <source>
        <dbReference type="Proteomes" id="UP000077202"/>
    </source>
</evidence>
<accession>A0A176W756</accession>
<protein>
    <submittedName>
        <fullName evidence="2">Uncharacterized protein</fullName>
    </submittedName>
</protein>
<evidence type="ECO:0000313" key="2">
    <source>
        <dbReference type="EMBL" id="OAE27956.1"/>
    </source>
</evidence>